<dbReference type="EMBL" id="CP000582">
    <property type="protein sequence ID" value="ABO94559.1"/>
    <property type="molecule type" value="Genomic_DNA"/>
</dbReference>
<feature type="region of interest" description="Disordered" evidence="1">
    <location>
        <begin position="1"/>
        <end position="39"/>
    </location>
</feature>
<dbReference type="Gramene" id="ABO94559">
    <property type="protein sequence ID" value="ABO94559"/>
    <property type="gene ID" value="OSTLU_30290"/>
</dbReference>
<proteinExistence type="predicted"/>
<organism evidence="2 3">
    <name type="scientific">Ostreococcus lucimarinus (strain CCE9901)</name>
    <dbReference type="NCBI Taxonomy" id="436017"/>
    <lineage>
        <taxon>Eukaryota</taxon>
        <taxon>Viridiplantae</taxon>
        <taxon>Chlorophyta</taxon>
        <taxon>Mamiellophyceae</taxon>
        <taxon>Mamiellales</taxon>
        <taxon>Bathycoccaceae</taxon>
        <taxon>Ostreococcus</taxon>
    </lineage>
</organism>
<feature type="compositionally biased region" description="Low complexity" evidence="1">
    <location>
        <begin position="121"/>
        <end position="131"/>
    </location>
</feature>
<reference evidence="2 3" key="1">
    <citation type="journal article" date="2007" name="Proc. Natl. Acad. Sci. U.S.A.">
        <title>The tiny eukaryote Ostreococcus provides genomic insights into the paradox of plankton speciation.</title>
        <authorList>
            <person name="Palenik B."/>
            <person name="Grimwood J."/>
            <person name="Aerts A."/>
            <person name="Rouze P."/>
            <person name="Salamov A."/>
            <person name="Putnam N."/>
            <person name="Dupont C."/>
            <person name="Jorgensen R."/>
            <person name="Derelle E."/>
            <person name="Rombauts S."/>
            <person name="Zhou K."/>
            <person name="Otillar R."/>
            <person name="Merchant S.S."/>
            <person name="Podell S."/>
            <person name="Gaasterland T."/>
            <person name="Napoli C."/>
            <person name="Gendler K."/>
            <person name="Manuell A."/>
            <person name="Tai V."/>
            <person name="Vallon O."/>
            <person name="Piganeau G."/>
            <person name="Jancek S."/>
            <person name="Heijde M."/>
            <person name="Jabbari K."/>
            <person name="Bowler C."/>
            <person name="Lohr M."/>
            <person name="Robbens S."/>
            <person name="Werner G."/>
            <person name="Dubchak I."/>
            <person name="Pazour G.J."/>
            <person name="Ren Q."/>
            <person name="Paulsen I."/>
            <person name="Delwiche C."/>
            <person name="Schmutz J."/>
            <person name="Rokhsar D."/>
            <person name="Van de Peer Y."/>
            <person name="Moreau H."/>
            <person name="Grigoriev I.V."/>
        </authorList>
    </citation>
    <scope>NUCLEOTIDE SEQUENCE [LARGE SCALE GENOMIC DNA]</scope>
    <source>
        <strain evidence="2 3">CCE9901</strain>
    </source>
</reference>
<dbReference type="KEGG" id="olu:OSTLU_30290"/>
<dbReference type="Proteomes" id="UP000001568">
    <property type="component" value="Chromosome 2"/>
</dbReference>
<dbReference type="OrthoDB" id="498980at2759"/>
<dbReference type="RefSeq" id="XP_001416266.1">
    <property type="nucleotide sequence ID" value="XM_001416229.1"/>
</dbReference>
<dbReference type="OMA" id="NCPMENV"/>
<feature type="compositionally biased region" description="Basic and acidic residues" evidence="1">
    <location>
        <begin position="92"/>
        <end position="110"/>
    </location>
</feature>
<dbReference type="GeneID" id="5000339"/>
<name>A4RSD7_OSTLU</name>
<protein>
    <submittedName>
        <fullName evidence="2">Uncharacterized protein</fullName>
    </submittedName>
</protein>
<evidence type="ECO:0000256" key="1">
    <source>
        <dbReference type="SAM" id="MobiDB-lite"/>
    </source>
</evidence>
<accession>A4RSD7</accession>
<feature type="compositionally biased region" description="Basic residues" evidence="1">
    <location>
        <begin position="169"/>
        <end position="179"/>
    </location>
</feature>
<evidence type="ECO:0000313" key="3">
    <source>
        <dbReference type="Proteomes" id="UP000001568"/>
    </source>
</evidence>
<evidence type="ECO:0000313" key="2">
    <source>
        <dbReference type="EMBL" id="ABO94559.1"/>
    </source>
</evidence>
<feature type="region of interest" description="Disordered" evidence="1">
    <location>
        <begin position="92"/>
        <end position="197"/>
    </location>
</feature>
<keyword evidence="3" id="KW-1185">Reference proteome</keyword>
<feature type="compositionally biased region" description="Acidic residues" evidence="1">
    <location>
        <begin position="111"/>
        <end position="120"/>
    </location>
</feature>
<dbReference type="HOGENOM" id="CLU_1112617_0_0_1"/>
<gene>
    <name evidence="2" type="ORF">OSTLU_30290</name>
</gene>
<dbReference type="AlphaFoldDB" id="A4RSD7"/>
<sequence length="260" mass="26880">MSTTLGRSVVATTTRRGDAARARAKKKRSGGGRSGNDDYAQDFALYGSFDESYTEGAGLLLGKGELRSSGTRAKGRSGAGYDAVAGVLDALAEVKSERKSRGGGGRRYDAYGDDDEDAADEGAAADGTAAGEGEDFDAESAPKAKARPVRSAPAMAARPVPTQPQAPRPKPKVVVKPKKPAPAATMDPAQTKAKASQTLSKWGFSASDVETAIEATSASAGDGATAKKRQIAALDWMLANLPIDDVPDEYKLEAQQAQSA</sequence>